<gene>
    <name evidence="4" type="ORF">LV75_005402</name>
</gene>
<keyword evidence="5" id="KW-1185">Reference proteome</keyword>
<dbReference type="CDD" id="cd16936">
    <property type="entry name" value="HATPase_RsbW-like"/>
    <property type="match status" value="1"/>
</dbReference>
<protein>
    <submittedName>
        <fullName evidence="4">Anti-sigma regulatory factor (Ser/Thr protein kinase)</fullName>
    </submittedName>
</protein>
<organism evidence="4 5">
    <name type="scientific">Actinokineospora diospyrosa</name>
    <dbReference type="NCBI Taxonomy" id="103728"/>
    <lineage>
        <taxon>Bacteria</taxon>
        <taxon>Bacillati</taxon>
        <taxon>Actinomycetota</taxon>
        <taxon>Actinomycetes</taxon>
        <taxon>Pseudonocardiales</taxon>
        <taxon>Pseudonocardiaceae</taxon>
        <taxon>Actinokineospora</taxon>
    </lineage>
</organism>
<dbReference type="SUPFAM" id="SSF55874">
    <property type="entry name" value="ATPase domain of HSP90 chaperone/DNA topoisomerase II/histidine kinase"/>
    <property type="match status" value="1"/>
</dbReference>
<evidence type="ECO:0000313" key="4">
    <source>
        <dbReference type="EMBL" id="MCP2272876.1"/>
    </source>
</evidence>
<comment type="caution">
    <text evidence="4">The sequence shown here is derived from an EMBL/GenBank/DDBJ whole genome shotgun (WGS) entry which is preliminary data.</text>
</comment>
<dbReference type="Proteomes" id="UP001205185">
    <property type="component" value="Unassembled WGS sequence"/>
</dbReference>
<keyword evidence="1" id="KW-0808">Transferase</keyword>
<dbReference type="InterPro" id="IPR036890">
    <property type="entry name" value="HATPase_C_sf"/>
</dbReference>
<accession>A0ABT1IJP2</accession>
<proteinExistence type="predicted"/>
<name>A0ABT1IJP2_9PSEU</name>
<evidence type="ECO:0000256" key="2">
    <source>
        <dbReference type="SAM" id="MobiDB-lite"/>
    </source>
</evidence>
<feature type="region of interest" description="Disordered" evidence="2">
    <location>
        <begin position="145"/>
        <end position="168"/>
    </location>
</feature>
<dbReference type="InterPro" id="IPR050267">
    <property type="entry name" value="Anti-sigma-factor_SerPK"/>
</dbReference>
<dbReference type="Pfam" id="PF13581">
    <property type="entry name" value="HATPase_c_2"/>
    <property type="match status" value="1"/>
</dbReference>
<keyword evidence="1" id="KW-0418">Kinase</keyword>
<dbReference type="EMBL" id="JAMTCO010000014">
    <property type="protein sequence ID" value="MCP2272876.1"/>
    <property type="molecule type" value="Genomic_DNA"/>
</dbReference>
<evidence type="ECO:0000313" key="5">
    <source>
        <dbReference type="Proteomes" id="UP001205185"/>
    </source>
</evidence>
<dbReference type="Gene3D" id="3.30.565.10">
    <property type="entry name" value="Histidine kinase-like ATPase, C-terminal domain"/>
    <property type="match status" value="1"/>
</dbReference>
<evidence type="ECO:0000259" key="3">
    <source>
        <dbReference type="Pfam" id="PF13581"/>
    </source>
</evidence>
<feature type="domain" description="Histidine kinase/HSP90-like ATPase" evidence="3">
    <location>
        <begin position="23"/>
        <end position="131"/>
    </location>
</feature>
<dbReference type="InterPro" id="IPR003594">
    <property type="entry name" value="HATPase_dom"/>
</dbReference>
<sequence length="168" mass="17378">MAGDVSEAAATERVLRLSTRLPPATTSAGEARDFVGTALRSWSVAEELVCDVVLATSELVTNAIEHSGGDIRVELSLAGGRVLLRVGDDAEATPVRKAPSLLSERSRGLTIVAAMSLAWGHEPDGDGKWVWAEFAQVGANLSSDAGEDVRGGASGYARESAASLSGDN</sequence>
<reference evidence="4 5" key="1">
    <citation type="submission" date="2022-06" db="EMBL/GenBank/DDBJ databases">
        <title>Genomic Encyclopedia of Archaeal and Bacterial Type Strains, Phase II (KMG-II): from individual species to whole genera.</title>
        <authorList>
            <person name="Goeker M."/>
        </authorList>
    </citation>
    <scope>NUCLEOTIDE SEQUENCE [LARGE SCALE GENOMIC DNA]</scope>
    <source>
        <strain evidence="4 5">DSM 44255</strain>
    </source>
</reference>
<dbReference type="PANTHER" id="PTHR35526">
    <property type="entry name" value="ANTI-SIGMA-F FACTOR RSBW-RELATED"/>
    <property type="match status" value="1"/>
</dbReference>
<dbReference type="PANTHER" id="PTHR35526:SF3">
    <property type="entry name" value="ANTI-SIGMA-F FACTOR RSBW"/>
    <property type="match status" value="1"/>
</dbReference>
<evidence type="ECO:0000256" key="1">
    <source>
        <dbReference type="ARBA" id="ARBA00022527"/>
    </source>
</evidence>
<keyword evidence="1" id="KW-0723">Serine/threonine-protein kinase</keyword>